<feature type="domain" description="PRD" evidence="8">
    <location>
        <begin position="182"/>
        <end position="287"/>
    </location>
</feature>
<dbReference type="InterPro" id="IPR016152">
    <property type="entry name" value="PTrfase/Anion_transptr"/>
</dbReference>
<sequence length="650" mass="73429">MNDRQKGILHMLLTEQRPHVRVQDIAAELNCSEKTIRNDFDEIERYLAEHTTAKLLRKPGIGVSLTIGEREKEKLLSSLFWSAPNKEYNTDVNRSAAILYRLLMEPRPTTIHELAAQHFVNKATIKKDLDRLQPWLKKYNLSIVSKQKVGVTAEGKERDKRTALSKLSQLTGQAGNQFIKDRFAPHEIELVARELKQLETDAGLFFTDEAMDNLLVHTLLMVRRTKLKQPISFSEQEKSLIREKREFPWTDAFARKLERIFAVRFPQDEVAYLTAHILGGKIRSQTRIEASLPAGGPSGSADDRGRVSGLVESLVQKMSALTLVDFARDPILLEGLRIHLYSAVNRLSYGLIVTNPMLPDIKKMYPYMFDRVIDATRGIGGGFPFVIPEEEAAYLTLHFQAAVERLSQPAAKPKQIITVCHMGIGVSQILRTKLERKFPDLKVLDSVRKADLPAYLAREGVDFIVSTIPLENVNPPHIVVSPLLDSGEIRKIEDFIGRMDEEREPADSGSILQQFTRPSLVFPQAGFGHRFEIIEYLANQLHVQGFVEQDYAHQALLRERVSSTTIGGGIAIPHGDPKLIRSSQIAVATLKEPLDWDQEKVSVVFMLALDHRDQDSMKKLFQRLSLLSEQPSAVERMIRACAPEELLGCL</sequence>
<name>A0A3P3U0L5_9BACL</name>
<dbReference type="InterPro" id="IPR002178">
    <property type="entry name" value="PTS_EIIA_type-2_dom"/>
</dbReference>
<feature type="domain" description="PTS EIIA type-2" evidence="6">
    <location>
        <begin position="514"/>
        <end position="650"/>
    </location>
</feature>
<keyword evidence="5" id="KW-0804">Transcription</keyword>
<dbReference type="CDD" id="cd05568">
    <property type="entry name" value="PTS_IIB_bgl_like"/>
    <property type="match status" value="1"/>
</dbReference>
<dbReference type="InterPro" id="IPR013196">
    <property type="entry name" value="HTH_11"/>
</dbReference>
<dbReference type="PROSITE" id="PS00372">
    <property type="entry name" value="PTS_EIIA_TYPE_2_HIS"/>
    <property type="match status" value="1"/>
</dbReference>
<dbReference type="GO" id="GO:0008982">
    <property type="term" value="F:protein-N(PI)-phosphohistidine-sugar phosphotransferase activity"/>
    <property type="evidence" value="ECO:0007669"/>
    <property type="project" value="InterPro"/>
</dbReference>
<evidence type="ECO:0000259" key="7">
    <source>
        <dbReference type="PROSITE" id="PS51099"/>
    </source>
</evidence>
<dbReference type="EMBL" id="RRCN01000001">
    <property type="protein sequence ID" value="RRJ63466.1"/>
    <property type="molecule type" value="Genomic_DNA"/>
</dbReference>
<evidence type="ECO:0000256" key="2">
    <source>
        <dbReference type="ARBA" id="ARBA00022737"/>
    </source>
</evidence>
<evidence type="ECO:0000313" key="9">
    <source>
        <dbReference type="EMBL" id="RRJ63466.1"/>
    </source>
</evidence>
<dbReference type="Pfam" id="PF00359">
    <property type="entry name" value="PTS_EIIA_2"/>
    <property type="match status" value="1"/>
</dbReference>
<dbReference type="AlphaFoldDB" id="A0A3P3U0L5"/>
<dbReference type="InterPro" id="IPR050661">
    <property type="entry name" value="BglG_antiterminators"/>
</dbReference>
<proteinExistence type="predicted"/>
<evidence type="ECO:0000256" key="1">
    <source>
        <dbReference type="ARBA" id="ARBA00022679"/>
    </source>
</evidence>
<reference evidence="9 10" key="1">
    <citation type="submission" date="2018-11" db="EMBL/GenBank/DDBJ databases">
        <title>Genome sequencing of Paenibacillus sp. KCOM 3021 (= ChDC PVNT-B20).</title>
        <authorList>
            <person name="Kook J.-K."/>
            <person name="Park S.-N."/>
            <person name="Lim Y.K."/>
        </authorList>
    </citation>
    <scope>NUCLEOTIDE SEQUENCE [LARGE SCALE GENOMIC DNA]</scope>
    <source>
        <strain evidence="9 10">KCOM 3021</strain>
    </source>
</reference>
<dbReference type="Gene3D" id="3.40.930.10">
    <property type="entry name" value="Mannitol-specific EII, Chain A"/>
    <property type="match status" value="1"/>
</dbReference>
<protein>
    <submittedName>
        <fullName evidence="9">Transcription antiterminator</fullName>
    </submittedName>
</protein>
<dbReference type="Proteomes" id="UP000267017">
    <property type="component" value="Unassembled WGS sequence"/>
</dbReference>
<dbReference type="Pfam" id="PF08279">
    <property type="entry name" value="HTH_11"/>
    <property type="match status" value="1"/>
</dbReference>
<evidence type="ECO:0000259" key="8">
    <source>
        <dbReference type="PROSITE" id="PS51372"/>
    </source>
</evidence>
<evidence type="ECO:0000259" key="6">
    <source>
        <dbReference type="PROSITE" id="PS51094"/>
    </source>
</evidence>
<dbReference type="Pfam" id="PF00874">
    <property type="entry name" value="PRD"/>
    <property type="match status" value="2"/>
</dbReference>
<dbReference type="SMART" id="SM00420">
    <property type="entry name" value="HTH_DEOR"/>
    <property type="match status" value="1"/>
</dbReference>
<feature type="domain" description="PRD" evidence="8">
    <location>
        <begin position="302"/>
        <end position="409"/>
    </location>
</feature>
<dbReference type="InterPro" id="IPR036388">
    <property type="entry name" value="WH-like_DNA-bd_sf"/>
</dbReference>
<feature type="domain" description="PTS EIIB type-2" evidence="7">
    <location>
        <begin position="414"/>
        <end position="504"/>
    </location>
</feature>
<evidence type="ECO:0000313" key="10">
    <source>
        <dbReference type="Proteomes" id="UP000267017"/>
    </source>
</evidence>
<organism evidence="9 10">
    <name type="scientific">Paenibacillus oralis</name>
    <dbReference type="NCBI Taxonomy" id="2490856"/>
    <lineage>
        <taxon>Bacteria</taxon>
        <taxon>Bacillati</taxon>
        <taxon>Bacillota</taxon>
        <taxon>Bacilli</taxon>
        <taxon>Bacillales</taxon>
        <taxon>Paenibacillaceae</taxon>
        <taxon>Paenibacillus</taxon>
    </lineage>
</organism>
<gene>
    <name evidence="9" type="ORF">EHV15_11405</name>
</gene>
<dbReference type="Gene3D" id="1.10.10.10">
    <property type="entry name" value="Winged helix-like DNA-binding domain superfamily/Winged helix DNA-binding domain"/>
    <property type="match status" value="1"/>
</dbReference>
<dbReference type="GO" id="GO:0009401">
    <property type="term" value="P:phosphoenolpyruvate-dependent sugar phosphotransferase system"/>
    <property type="evidence" value="ECO:0007669"/>
    <property type="project" value="InterPro"/>
</dbReference>
<dbReference type="PROSITE" id="PS51372">
    <property type="entry name" value="PRD_2"/>
    <property type="match status" value="2"/>
</dbReference>
<dbReference type="SUPFAM" id="SSF52794">
    <property type="entry name" value="PTS system IIB component-like"/>
    <property type="match status" value="1"/>
</dbReference>
<evidence type="ECO:0000256" key="4">
    <source>
        <dbReference type="ARBA" id="ARBA00023159"/>
    </source>
</evidence>
<dbReference type="InterPro" id="IPR007737">
    <property type="entry name" value="Mga_HTH"/>
</dbReference>
<keyword evidence="3" id="KW-0805">Transcription regulation</keyword>
<dbReference type="PANTHER" id="PTHR30185:SF12">
    <property type="entry name" value="TRANSCRIPTIONAL REGULATOR MANR"/>
    <property type="match status" value="1"/>
</dbReference>
<keyword evidence="10" id="KW-1185">Reference proteome</keyword>
<dbReference type="PROSITE" id="PS51099">
    <property type="entry name" value="PTS_EIIB_TYPE_2"/>
    <property type="match status" value="1"/>
</dbReference>
<accession>A0A3P3U0L5</accession>
<dbReference type="GO" id="GO:0003700">
    <property type="term" value="F:DNA-binding transcription factor activity"/>
    <property type="evidence" value="ECO:0007669"/>
    <property type="project" value="InterPro"/>
</dbReference>
<dbReference type="PANTHER" id="PTHR30185">
    <property type="entry name" value="CRYPTIC BETA-GLUCOSIDE BGL OPERON ANTITERMINATOR"/>
    <property type="match status" value="1"/>
</dbReference>
<dbReference type="CDD" id="cd00211">
    <property type="entry name" value="PTS_IIA_fru"/>
    <property type="match status" value="1"/>
</dbReference>
<evidence type="ECO:0000256" key="5">
    <source>
        <dbReference type="ARBA" id="ARBA00023163"/>
    </source>
</evidence>
<keyword evidence="2" id="KW-0677">Repeat</keyword>
<dbReference type="Gene3D" id="1.10.1790.10">
    <property type="entry name" value="PRD domain"/>
    <property type="match status" value="2"/>
</dbReference>
<comment type="caution">
    <text evidence="9">The sequence shown here is derived from an EMBL/GenBank/DDBJ whole genome shotgun (WGS) entry which is preliminary data.</text>
</comment>
<keyword evidence="1" id="KW-0808">Transferase</keyword>
<dbReference type="SUPFAM" id="SSF55804">
    <property type="entry name" value="Phoshotransferase/anion transport protein"/>
    <property type="match status" value="1"/>
</dbReference>
<dbReference type="InterPro" id="IPR011608">
    <property type="entry name" value="PRD"/>
</dbReference>
<keyword evidence="4" id="KW-0010">Activator</keyword>
<dbReference type="OrthoDB" id="3175596at2"/>
<dbReference type="Gene3D" id="3.40.50.2300">
    <property type="match status" value="1"/>
</dbReference>
<dbReference type="SUPFAM" id="SSF63520">
    <property type="entry name" value="PTS-regulatory domain, PRD"/>
    <property type="match status" value="2"/>
</dbReference>
<dbReference type="PROSITE" id="PS51094">
    <property type="entry name" value="PTS_EIIA_TYPE_2"/>
    <property type="match status" value="1"/>
</dbReference>
<dbReference type="Pfam" id="PF05043">
    <property type="entry name" value="Mga"/>
    <property type="match status" value="1"/>
</dbReference>
<dbReference type="InterPro" id="IPR013011">
    <property type="entry name" value="PTS_EIIB_2"/>
</dbReference>
<dbReference type="InterPro" id="IPR001034">
    <property type="entry name" value="DeoR_HTH"/>
</dbReference>
<evidence type="ECO:0000256" key="3">
    <source>
        <dbReference type="ARBA" id="ARBA00023015"/>
    </source>
</evidence>
<dbReference type="InterPro" id="IPR036095">
    <property type="entry name" value="PTS_EIIB-like_sf"/>
</dbReference>
<dbReference type="InterPro" id="IPR036634">
    <property type="entry name" value="PRD_sf"/>
</dbReference>